<keyword evidence="3" id="KW-1185">Reference proteome</keyword>
<proteinExistence type="predicted"/>
<comment type="caution">
    <text evidence="2">The sequence shown here is derived from an EMBL/GenBank/DDBJ whole genome shotgun (WGS) entry which is preliminary data.</text>
</comment>
<dbReference type="InterPro" id="IPR025452">
    <property type="entry name" value="DUF4218"/>
</dbReference>
<feature type="domain" description="DUF4218" evidence="1">
    <location>
        <begin position="57"/>
        <end position="130"/>
    </location>
</feature>
<evidence type="ECO:0000259" key="1">
    <source>
        <dbReference type="Pfam" id="PF13960"/>
    </source>
</evidence>
<feature type="non-terminal residue" evidence="2">
    <location>
        <position position="130"/>
    </location>
</feature>
<accession>A0AAV0FQ16</accession>
<dbReference type="PANTHER" id="PTHR48258">
    <property type="entry name" value="DUF4218 DOMAIN-CONTAINING PROTEIN-RELATED"/>
    <property type="match status" value="1"/>
</dbReference>
<sequence>MSNLKRCVNFDESRLMHMKSHDCHVFMQRLIPIAFREMLPPHVWGCLTEISMLFQTLCSVVLDTKAIQDLERTVPILMCNMEKIFPPAFFDHMEHLIIHLPYEAKVAGTAQYRWMYVFERFLRELKKKVK</sequence>
<gene>
    <name evidence="2" type="ORF">CEPIT_LOCUS36252</name>
</gene>
<dbReference type="PANTHER" id="PTHR48258:SF3">
    <property type="entry name" value="FK506-BINDING PROTEIN 4-LIKE ISOFORM X1"/>
    <property type="match status" value="1"/>
</dbReference>
<dbReference type="AlphaFoldDB" id="A0AAV0FQ16"/>
<name>A0AAV0FQ16_9ASTE</name>
<organism evidence="2 3">
    <name type="scientific">Cuscuta epithymum</name>
    <dbReference type="NCBI Taxonomy" id="186058"/>
    <lineage>
        <taxon>Eukaryota</taxon>
        <taxon>Viridiplantae</taxon>
        <taxon>Streptophyta</taxon>
        <taxon>Embryophyta</taxon>
        <taxon>Tracheophyta</taxon>
        <taxon>Spermatophyta</taxon>
        <taxon>Magnoliopsida</taxon>
        <taxon>eudicotyledons</taxon>
        <taxon>Gunneridae</taxon>
        <taxon>Pentapetalae</taxon>
        <taxon>asterids</taxon>
        <taxon>lamiids</taxon>
        <taxon>Solanales</taxon>
        <taxon>Convolvulaceae</taxon>
        <taxon>Cuscuteae</taxon>
        <taxon>Cuscuta</taxon>
        <taxon>Cuscuta subgen. Cuscuta</taxon>
    </lineage>
</organism>
<dbReference type="Pfam" id="PF13960">
    <property type="entry name" value="DUF4218"/>
    <property type="match status" value="1"/>
</dbReference>
<evidence type="ECO:0000313" key="2">
    <source>
        <dbReference type="EMBL" id="CAH9137732.1"/>
    </source>
</evidence>
<dbReference type="EMBL" id="CAMAPF010001001">
    <property type="protein sequence ID" value="CAH9137732.1"/>
    <property type="molecule type" value="Genomic_DNA"/>
</dbReference>
<reference evidence="2" key="1">
    <citation type="submission" date="2022-07" db="EMBL/GenBank/DDBJ databases">
        <authorList>
            <person name="Macas J."/>
            <person name="Novak P."/>
            <person name="Neumann P."/>
        </authorList>
    </citation>
    <scope>NUCLEOTIDE SEQUENCE</scope>
</reference>
<protein>
    <recommendedName>
        <fullName evidence="1">DUF4218 domain-containing protein</fullName>
    </recommendedName>
</protein>
<evidence type="ECO:0000313" key="3">
    <source>
        <dbReference type="Proteomes" id="UP001152523"/>
    </source>
</evidence>
<dbReference type="Proteomes" id="UP001152523">
    <property type="component" value="Unassembled WGS sequence"/>
</dbReference>